<keyword evidence="3" id="KW-1185">Reference proteome</keyword>
<evidence type="ECO:0000313" key="3">
    <source>
        <dbReference type="Proteomes" id="UP000256686"/>
    </source>
</evidence>
<gene>
    <name evidence="2" type="ORF">DRF65_11310</name>
</gene>
<feature type="region of interest" description="Disordered" evidence="1">
    <location>
        <begin position="83"/>
        <end position="105"/>
    </location>
</feature>
<dbReference type="AlphaFoldDB" id="A0A3D9C977"/>
<sequence length="105" mass="11568">MKLDINTGEVISLDEAIKFTNSFQEQNPLQLKSFSVGAEKIKAILQQENCIAVRIYNGYDSDTGQTNLVLVGVNKDGEDMTDGPIVERLSPCPPDCPKDSPLIKR</sequence>
<evidence type="ECO:0000256" key="1">
    <source>
        <dbReference type="SAM" id="MobiDB-lite"/>
    </source>
</evidence>
<comment type="caution">
    <text evidence="2">The sequence shown here is derived from an EMBL/GenBank/DDBJ whole genome shotgun (WGS) entry which is preliminary data.</text>
</comment>
<evidence type="ECO:0000313" key="2">
    <source>
        <dbReference type="EMBL" id="REC62294.1"/>
    </source>
</evidence>
<protein>
    <submittedName>
        <fullName evidence="2">Uncharacterized protein</fullName>
    </submittedName>
</protein>
<dbReference type="RefSeq" id="WP_115970866.1">
    <property type="nucleotide sequence ID" value="NZ_QNVT01000009.1"/>
</dbReference>
<dbReference type="EMBL" id="QNVT01000009">
    <property type="protein sequence ID" value="REC62294.1"/>
    <property type="molecule type" value="Genomic_DNA"/>
</dbReference>
<proteinExistence type="predicted"/>
<reference evidence="3" key="1">
    <citation type="submission" date="2018-06" db="EMBL/GenBank/DDBJ databases">
        <authorList>
            <person name="Lum Nde A."/>
            <person name="Hugo C."/>
        </authorList>
    </citation>
    <scope>NUCLEOTIDE SEQUENCE [LARGE SCALE GENOMIC DNA]</scope>
    <source>
        <strain evidence="3">1_F178</strain>
    </source>
</reference>
<feature type="compositionally biased region" description="Basic and acidic residues" evidence="1">
    <location>
        <begin position="96"/>
        <end position="105"/>
    </location>
</feature>
<dbReference type="Proteomes" id="UP000256686">
    <property type="component" value="Unassembled WGS sequence"/>
</dbReference>
<name>A0A3D9C977_9FLAO</name>
<organism evidence="2 3">
    <name type="scientific">Chryseobacterium pennae</name>
    <dbReference type="NCBI Taxonomy" id="2258962"/>
    <lineage>
        <taxon>Bacteria</taxon>
        <taxon>Pseudomonadati</taxon>
        <taxon>Bacteroidota</taxon>
        <taxon>Flavobacteriia</taxon>
        <taxon>Flavobacteriales</taxon>
        <taxon>Weeksellaceae</taxon>
        <taxon>Chryseobacterium group</taxon>
        <taxon>Chryseobacterium</taxon>
    </lineage>
</organism>
<accession>A0A3D9C977</accession>